<gene>
    <name evidence="1" type="ORF">JYZ213_LOCUS47076</name>
</gene>
<dbReference type="AlphaFoldDB" id="A0A815Y232"/>
<dbReference type="Proteomes" id="UP000663845">
    <property type="component" value="Unassembled WGS sequence"/>
</dbReference>
<evidence type="ECO:0000313" key="2">
    <source>
        <dbReference type="Proteomes" id="UP000663845"/>
    </source>
</evidence>
<dbReference type="EMBL" id="CAJNOG010007340">
    <property type="protein sequence ID" value="CAF1564754.1"/>
    <property type="molecule type" value="Genomic_DNA"/>
</dbReference>
<proteinExistence type="predicted"/>
<comment type="caution">
    <text evidence="1">The sequence shown here is derived from an EMBL/GenBank/DDBJ whole genome shotgun (WGS) entry which is preliminary data.</text>
</comment>
<name>A0A815Y232_9BILA</name>
<evidence type="ECO:0000313" key="1">
    <source>
        <dbReference type="EMBL" id="CAF1564754.1"/>
    </source>
</evidence>
<organism evidence="1 2">
    <name type="scientific">Adineta steineri</name>
    <dbReference type="NCBI Taxonomy" id="433720"/>
    <lineage>
        <taxon>Eukaryota</taxon>
        <taxon>Metazoa</taxon>
        <taxon>Spiralia</taxon>
        <taxon>Gnathifera</taxon>
        <taxon>Rotifera</taxon>
        <taxon>Eurotatoria</taxon>
        <taxon>Bdelloidea</taxon>
        <taxon>Adinetida</taxon>
        <taxon>Adinetidae</taxon>
        <taxon>Adineta</taxon>
    </lineage>
</organism>
<accession>A0A815Y232</accession>
<reference evidence="1" key="1">
    <citation type="submission" date="2021-02" db="EMBL/GenBank/DDBJ databases">
        <authorList>
            <person name="Nowell W R."/>
        </authorList>
    </citation>
    <scope>NUCLEOTIDE SEQUENCE</scope>
</reference>
<sequence length="43" mass="4631">MYSASPAAVASTIEKADVVVMCLSNKYRLSTVCRLAASPKLKR</sequence>
<protein>
    <submittedName>
        <fullName evidence="1">Uncharacterized protein</fullName>
    </submittedName>
</protein>